<dbReference type="Gene3D" id="3.30.2310.20">
    <property type="entry name" value="RelE-like"/>
    <property type="match status" value="1"/>
</dbReference>
<keyword evidence="1" id="KW-1277">Toxin-antitoxin system</keyword>
<dbReference type="SUPFAM" id="SSF143011">
    <property type="entry name" value="RelE-like"/>
    <property type="match status" value="1"/>
</dbReference>
<dbReference type="InterPro" id="IPR035093">
    <property type="entry name" value="RelE/ParE_toxin_dom_sf"/>
</dbReference>
<reference evidence="2" key="2">
    <citation type="submission" date="2020-10" db="EMBL/GenBank/DDBJ databases">
        <title>Comparative genomics of the Acetobacterium genus.</title>
        <authorList>
            <person name="Marshall C."/>
            <person name="May H."/>
            <person name="Norman S."/>
        </authorList>
    </citation>
    <scope>NUCLEOTIDE SEQUENCE</scope>
    <source>
        <strain evidence="2">DER-2019</strain>
    </source>
</reference>
<dbReference type="Pfam" id="PF05016">
    <property type="entry name" value="ParE_toxin"/>
    <property type="match status" value="1"/>
</dbReference>
<dbReference type="Proteomes" id="UP000616595">
    <property type="component" value="Unassembled WGS sequence"/>
</dbReference>
<evidence type="ECO:0000256" key="1">
    <source>
        <dbReference type="ARBA" id="ARBA00022649"/>
    </source>
</evidence>
<gene>
    <name evidence="2" type="ORF">GH810_05980</name>
</gene>
<name>A0A923KVW0_9FIRM</name>
<organism evidence="2 3">
    <name type="scientific">Acetobacterium paludosum</name>
    <dbReference type="NCBI Taxonomy" id="52693"/>
    <lineage>
        <taxon>Bacteria</taxon>
        <taxon>Bacillati</taxon>
        <taxon>Bacillota</taxon>
        <taxon>Clostridia</taxon>
        <taxon>Eubacteriales</taxon>
        <taxon>Eubacteriaceae</taxon>
        <taxon>Acetobacterium</taxon>
    </lineage>
</organism>
<reference evidence="2" key="1">
    <citation type="submission" date="2019-10" db="EMBL/GenBank/DDBJ databases">
        <authorList>
            <person name="Ross D.E."/>
            <person name="Gulliver D."/>
        </authorList>
    </citation>
    <scope>NUCLEOTIDE SEQUENCE</scope>
    <source>
        <strain evidence="2">DER-2019</strain>
    </source>
</reference>
<dbReference type="NCBIfam" id="TIGR02385">
    <property type="entry name" value="RelE_StbE"/>
    <property type="match status" value="1"/>
</dbReference>
<dbReference type="EMBL" id="WJBD01000005">
    <property type="protein sequence ID" value="MBC3887855.1"/>
    <property type="molecule type" value="Genomic_DNA"/>
</dbReference>
<evidence type="ECO:0000313" key="3">
    <source>
        <dbReference type="Proteomes" id="UP000616595"/>
    </source>
</evidence>
<evidence type="ECO:0000313" key="2">
    <source>
        <dbReference type="EMBL" id="MBC3887855.1"/>
    </source>
</evidence>
<sequence>MYKITYLPIAQKDLQEILLYIADQLKSPQAALDLMEALEKAIALLDQFPYAHPIYPLVKALDGEYRLLPVKSYAVFYLVKEAEKVVEIQRILYAKMNFSNTFKF</sequence>
<proteinExistence type="predicted"/>
<dbReference type="AlphaFoldDB" id="A0A923KVW0"/>
<dbReference type="InterPro" id="IPR007712">
    <property type="entry name" value="RelE/ParE_toxin"/>
</dbReference>
<accession>A0A923KVW0</accession>
<comment type="caution">
    <text evidence="2">The sequence shown here is derived from an EMBL/GenBank/DDBJ whole genome shotgun (WGS) entry which is preliminary data.</text>
</comment>
<dbReference type="OrthoDB" id="1769456at2"/>
<keyword evidence="3" id="KW-1185">Reference proteome</keyword>
<dbReference type="RefSeq" id="WP_148567417.1">
    <property type="nucleotide sequence ID" value="NZ_RXYA01000009.1"/>
</dbReference>
<protein>
    <submittedName>
        <fullName evidence="2">Type II toxin-antitoxin system mRNA interferase toxin, RelE/StbE family</fullName>
    </submittedName>
</protein>